<proteinExistence type="predicted"/>
<sequence length="251" mass="27169">MKMDGAAWGEQLARHSRVFKPEGPGPFPVALILHGCGGKTPFLEVYAQVAVAAGWAAVVVDSFLPRGVSSLDAKLTVCTGLRVRGPQRAGDVFAMLAWLEGQAWADASRIFLAGWSHGGWTIMDAYALGGRVAAITRVSDARPERLRAVVKGALLVYPYAGYPALTTRHGWGEAPPVWSVLAGKDQVVGWRAPKLALDRLARDGLSVDQMFLPDATHAFDDNKANDPRARYRPDLFEQVQAYFADALRASV</sequence>
<dbReference type="PANTHER" id="PTHR22946:SF9">
    <property type="entry name" value="POLYKETIDE TRANSFERASE AF380"/>
    <property type="match status" value="1"/>
</dbReference>
<dbReference type="InterPro" id="IPR029058">
    <property type="entry name" value="AB_hydrolase_fold"/>
</dbReference>
<dbReference type="SUPFAM" id="SSF53474">
    <property type="entry name" value="alpha/beta-Hydrolases"/>
    <property type="match status" value="1"/>
</dbReference>
<dbReference type="GO" id="GO:0016787">
    <property type="term" value="F:hydrolase activity"/>
    <property type="evidence" value="ECO:0007669"/>
    <property type="project" value="UniProtKB-KW"/>
</dbReference>
<dbReference type="InterPro" id="IPR002925">
    <property type="entry name" value="Dienelactn_hydro"/>
</dbReference>
<protein>
    <submittedName>
        <fullName evidence="3">Dienelactone hydrolase</fullName>
    </submittedName>
</protein>
<dbReference type="PANTHER" id="PTHR22946">
    <property type="entry name" value="DIENELACTONE HYDROLASE DOMAIN-CONTAINING PROTEIN-RELATED"/>
    <property type="match status" value="1"/>
</dbReference>
<keyword evidence="1 3" id="KW-0378">Hydrolase</keyword>
<dbReference type="InterPro" id="IPR050261">
    <property type="entry name" value="FrsA_esterase"/>
</dbReference>
<reference evidence="3 4" key="1">
    <citation type="journal article" date="2015" name="Biotechnol. Bioeng.">
        <title>Genome sequence and phenotypic characterization of Caulobacter segnis.</title>
        <authorList>
            <person name="Patel S."/>
            <person name="Fletcher B."/>
            <person name="Scott D.C."/>
            <person name="Ely B."/>
        </authorList>
    </citation>
    <scope>NUCLEOTIDE SEQUENCE [LARGE SCALE GENOMIC DNA]</scope>
    <source>
        <strain evidence="3 4">TK0059</strain>
    </source>
</reference>
<organism evidence="3 4">
    <name type="scientific">Caulobacter segnis</name>
    <dbReference type="NCBI Taxonomy" id="88688"/>
    <lineage>
        <taxon>Bacteria</taxon>
        <taxon>Pseudomonadati</taxon>
        <taxon>Pseudomonadota</taxon>
        <taxon>Alphaproteobacteria</taxon>
        <taxon>Caulobacterales</taxon>
        <taxon>Caulobacteraceae</taxon>
        <taxon>Caulobacter</taxon>
    </lineage>
</organism>
<dbReference type="EMBL" id="CP027850">
    <property type="protein sequence ID" value="AVQ00463.1"/>
    <property type="molecule type" value="Genomic_DNA"/>
</dbReference>
<keyword evidence="4" id="KW-1185">Reference proteome</keyword>
<dbReference type="Pfam" id="PF01738">
    <property type="entry name" value="DLH"/>
    <property type="match status" value="1"/>
</dbReference>
<evidence type="ECO:0000259" key="2">
    <source>
        <dbReference type="Pfam" id="PF01738"/>
    </source>
</evidence>
<feature type="domain" description="Dienelactone hydrolase" evidence="2">
    <location>
        <begin position="17"/>
        <end position="228"/>
    </location>
</feature>
<dbReference type="Proteomes" id="UP000240527">
    <property type="component" value="Chromosome"/>
</dbReference>
<dbReference type="Gene3D" id="3.40.50.1820">
    <property type="entry name" value="alpha/beta hydrolase"/>
    <property type="match status" value="1"/>
</dbReference>
<gene>
    <name evidence="3" type="ORF">B7G68_00425</name>
</gene>
<name>A0ABM6TBQ4_9CAUL</name>
<evidence type="ECO:0000256" key="1">
    <source>
        <dbReference type="ARBA" id="ARBA00022801"/>
    </source>
</evidence>
<evidence type="ECO:0000313" key="3">
    <source>
        <dbReference type="EMBL" id="AVQ00463.1"/>
    </source>
</evidence>
<evidence type="ECO:0000313" key="4">
    <source>
        <dbReference type="Proteomes" id="UP000240527"/>
    </source>
</evidence>
<accession>A0ABM6TBQ4</accession>